<keyword evidence="3" id="KW-0693">Viral RNA replication</keyword>
<dbReference type="GO" id="GO:0039694">
    <property type="term" value="P:viral RNA genome replication"/>
    <property type="evidence" value="ECO:0007669"/>
    <property type="project" value="InterPro"/>
</dbReference>
<feature type="domain" description="RdRp catalytic" evidence="4">
    <location>
        <begin position="450"/>
        <end position="589"/>
    </location>
</feature>
<keyword evidence="2" id="KW-0548">Nucleotidyltransferase</keyword>
<dbReference type="GO" id="GO:0003968">
    <property type="term" value="F:RNA-directed RNA polymerase activity"/>
    <property type="evidence" value="ECO:0007669"/>
    <property type="project" value="UniProtKB-KW"/>
</dbReference>
<proteinExistence type="predicted"/>
<dbReference type="PROSITE" id="PS50507">
    <property type="entry name" value="RDRP_SSRNA_POS"/>
    <property type="match status" value="1"/>
</dbReference>
<dbReference type="GO" id="GO:0003723">
    <property type="term" value="F:RNA binding"/>
    <property type="evidence" value="ECO:0007669"/>
    <property type="project" value="InterPro"/>
</dbReference>
<accession>A0A2Z4QK98</accession>
<name>A0A2Z4QK98_9VIRU</name>
<evidence type="ECO:0000256" key="1">
    <source>
        <dbReference type="ARBA" id="ARBA00022679"/>
    </source>
</evidence>
<dbReference type="SUPFAM" id="SSF56672">
    <property type="entry name" value="DNA/RNA polymerases"/>
    <property type="match status" value="1"/>
</dbReference>
<dbReference type="Gene3D" id="3.30.70.270">
    <property type="match status" value="1"/>
</dbReference>
<reference evidence="5" key="1">
    <citation type="journal article" date="2018" name="Front. Microbiol.">
        <title>Virome Characterization of a Collection of Sclerotinia sclerotiorum from Australia.</title>
        <authorList>
            <person name="Mu F."/>
            <person name="Xie J."/>
            <person name="Cheng S."/>
            <person name="You M.P."/>
            <person name="Barbetti M.J."/>
            <person name="Jia J."/>
            <person name="Wang Q."/>
            <person name="Cheng J."/>
            <person name="Fu Y."/>
            <person name="Chen T."/>
            <person name="Jiang D."/>
        </authorList>
    </citation>
    <scope>NUCLEOTIDE SEQUENCE</scope>
    <source>
        <strain evidence="5">SstRV1S1</strain>
    </source>
</reference>
<organism evidence="5">
    <name type="scientific">Sclerotinia sclerotiorum tetramycovirus-1</name>
    <dbReference type="NCBI Taxonomy" id="2231775"/>
    <lineage>
        <taxon>Viruses</taxon>
        <taxon>Riboviria</taxon>
        <taxon>dsRNA viruses</taxon>
    </lineage>
</organism>
<dbReference type="Pfam" id="PF00680">
    <property type="entry name" value="RdRP_1"/>
    <property type="match status" value="1"/>
</dbReference>
<dbReference type="GO" id="GO:0006351">
    <property type="term" value="P:DNA-templated transcription"/>
    <property type="evidence" value="ECO:0007669"/>
    <property type="project" value="InterPro"/>
</dbReference>
<dbReference type="EMBL" id="MF444217">
    <property type="protein sequence ID" value="AWY10945.1"/>
    <property type="molecule type" value="Genomic_RNA"/>
</dbReference>
<dbReference type="InterPro" id="IPR043502">
    <property type="entry name" value="DNA/RNA_pol_sf"/>
</dbReference>
<evidence type="ECO:0000313" key="5">
    <source>
        <dbReference type="EMBL" id="AWY10945.1"/>
    </source>
</evidence>
<dbReference type="InterPro" id="IPR001205">
    <property type="entry name" value="RNA-dir_pol_C"/>
</dbReference>
<evidence type="ECO:0000256" key="3">
    <source>
        <dbReference type="ARBA" id="ARBA00022953"/>
    </source>
</evidence>
<dbReference type="InterPro" id="IPR007094">
    <property type="entry name" value="RNA-dir_pol_PSvirus"/>
</dbReference>
<evidence type="ECO:0000256" key="2">
    <source>
        <dbReference type="ARBA" id="ARBA00022695"/>
    </source>
</evidence>
<keyword evidence="5" id="KW-0696">RNA-directed RNA polymerase</keyword>
<keyword evidence="1" id="KW-0808">Transferase</keyword>
<protein>
    <submittedName>
        <fullName evidence="5">RNA-dependent RNA polymerase</fullName>
    </submittedName>
</protein>
<evidence type="ECO:0000259" key="4">
    <source>
        <dbReference type="PROSITE" id="PS50507"/>
    </source>
</evidence>
<sequence length="800" mass="87702">MSDKLENLQLMGELSWGRRGAAETKPPMIEPEDVVSTAWGVGEAGAVEIADLVATCVGFLTTVAPRQRQRQLPFALSNVEGAPVVDVEFQAAASHVAMPEMPTTRARYFRVPGKTPSEIWESLRARDERNAGAKRKSAGGPLVRDANLLGPAMVKRSAIEDAGGKPSFDIAWMQNTVPFGFGARPAVPERDLRPVVETAIERASRLPYAPPGYRARRREAAHLGDFTTHDPVTLSPRFLEYVKPRVEIAPPRTDVALRLASDIMIKVWQAAGIAPRARSVFDVDPEYLADIIKDGNAGEYRTAGISSRRDPRMMHMLSDHITGFVHAGRELMAGRTVPSYLGTLQHQTLSFGKEEAKAAKPVPAHPGDDGAYLRPDGTWATRVAPIPRFIFSPSPCNYAVAAFLHHDVSKSMMDLDPTHGPGFGPGRGRSHKFTDLVTRSFGDKNVMVDDEMVMSDIEKWDASATEALLGCGMDTMERAVGKEHLTDLDRSTRLAMYKYAKRTLLTKIVEHPSGYNLVLHGTMPSGSYYTSLVNTVCNDLLAIGLLVRTMLDAGHTVDVDECAATVSRWLLSYGDNQLFSTAMFREMGVSYDKEKHAAFLATLGMKLKLDETEITQQLGRVRFCSRAVVRTPHGLAVTRSHDPLISKLAGRPTASPLADKLYVRALMMDYLGTDPIAYQMLEFVDRQIVLRPGDADTIPKQLKREVEETAMHVFGSADATAIGAVVAMVTATDVPRADLLLLHLPRVPGAAFGDVFGMGVRGGRVFRGAGTEMTRWLAEQTPDQWFEFLTRSGQLGVLEP</sequence>
<dbReference type="InterPro" id="IPR043128">
    <property type="entry name" value="Rev_trsase/Diguanyl_cyclase"/>
</dbReference>